<evidence type="ECO:0000313" key="5">
    <source>
        <dbReference type="Proteomes" id="UP000048289"/>
    </source>
</evidence>
<sequence length="161" mass="17458">MHRQQRTEVLDDKRLVGRVVGEQHRGAHEIAFAVVVFAADGDGDRGRAFGPFDGVDVLDEGALVDQRTTVVGQVGDVTVAQLGGFGQQLIAHPLPHRMRDKRSRHRRALLALVIECSANQGRAQHIRAGRGVRHHEVLAPGLADQSRIAMVAADIGTHPLP</sequence>
<organism evidence="3 4">
    <name type="scientific">Mycobacterium tuberculosis</name>
    <dbReference type="NCBI Taxonomy" id="1773"/>
    <lineage>
        <taxon>Bacteria</taxon>
        <taxon>Bacillati</taxon>
        <taxon>Actinomycetota</taxon>
        <taxon>Actinomycetes</taxon>
        <taxon>Mycobacteriales</taxon>
        <taxon>Mycobacteriaceae</taxon>
        <taxon>Mycobacterium</taxon>
        <taxon>Mycobacterium tuberculosis complex</taxon>
    </lineage>
</organism>
<name>A0A655FJU9_MYCTX</name>
<dbReference type="EMBL" id="CSBK01001926">
    <property type="protein sequence ID" value="COZ30660.1"/>
    <property type="molecule type" value="Genomic_DNA"/>
</dbReference>
<reference evidence="4 5" key="1">
    <citation type="submission" date="2015-03" db="EMBL/GenBank/DDBJ databases">
        <authorList>
            <consortium name="Pathogen Informatics"/>
        </authorList>
    </citation>
    <scope>NUCLEOTIDE SEQUENCE [LARGE SCALE GENOMIC DNA]</scope>
    <source>
        <strain evidence="2 6">Bir 172</strain>
        <strain evidence="1 5">G09901357</strain>
        <strain evidence="4">N09902308</strain>
    </source>
</reference>
<dbReference type="Proteomes" id="UP000048289">
    <property type="component" value="Unassembled WGS sequence"/>
</dbReference>
<reference evidence="3" key="2">
    <citation type="submission" date="2015-03" db="EMBL/GenBank/DDBJ databases">
        <authorList>
            <consortium name="Pathogen Informatics"/>
            <person name="Murphy D."/>
        </authorList>
    </citation>
    <scope>NUCLEOTIDE SEQUENCE</scope>
    <source>
        <strain evidence="3">N09902308</strain>
    </source>
</reference>
<evidence type="ECO:0000313" key="3">
    <source>
        <dbReference type="EMBL" id="COZ30660.1"/>
    </source>
</evidence>
<dbReference type="EMBL" id="CNGE01001609">
    <property type="protein sequence ID" value="CKU33179.1"/>
    <property type="molecule type" value="Genomic_DNA"/>
</dbReference>
<accession>A0A655FJU9</accession>
<gene>
    <name evidence="1" type="ORF">ERS007681_03680</name>
    <name evidence="3" type="ORF">ERS007739_03614</name>
    <name evidence="2" type="ORF">ERS027646_04695</name>
</gene>
<protein>
    <submittedName>
        <fullName evidence="3">Uncharacterized protein</fullName>
    </submittedName>
</protein>
<evidence type="ECO:0000313" key="4">
    <source>
        <dbReference type="Proteomes" id="UP000039021"/>
    </source>
</evidence>
<evidence type="ECO:0000313" key="6">
    <source>
        <dbReference type="Proteomes" id="UP000048948"/>
    </source>
</evidence>
<evidence type="ECO:0000313" key="2">
    <source>
        <dbReference type="EMBL" id="CKU33179.1"/>
    </source>
</evidence>
<evidence type="ECO:0000313" key="1">
    <source>
        <dbReference type="EMBL" id="CFE44679.1"/>
    </source>
</evidence>
<dbReference type="AlphaFoldDB" id="A0A655FJU9"/>
<dbReference type="Proteomes" id="UP000039021">
    <property type="component" value="Unassembled WGS sequence"/>
</dbReference>
<proteinExistence type="predicted"/>
<dbReference type="Proteomes" id="UP000048948">
    <property type="component" value="Unassembled WGS sequence"/>
</dbReference>
<dbReference type="EMBL" id="CFOE01000679">
    <property type="protein sequence ID" value="CFE44679.1"/>
    <property type="molecule type" value="Genomic_DNA"/>
</dbReference>